<evidence type="ECO:0000256" key="1">
    <source>
        <dbReference type="SAM" id="Phobius"/>
    </source>
</evidence>
<keyword evidence="1" id="KW-0812">Transmembrane</keyword>
<accession>A0A402A477</accession>
<dbReference type="EMBL" id="BIFR01000001">
    <property type="protein sequence ID" value="GCE13811.1"/>
    <property type="molecule type" value="Genomic_DNA"/>
</dbReference>
<comment type="caution">
    <text evidence="2">The sequence shown here is derived from an EMBL/GenBank/DDBJ whole genome shotgun (WGS) entry which is preliminary data.</text>
</comment>
<evidence type="ECO:0000313" key="2">
    <source>
        <dbReference type="EMBL" id="GCE13811.1"/>
    </source>
</evidence>
<organism evidence="2 3">
    <name type="scientific">Tengunoibacter tsumagoiensis</name>
    <dbReference type="NCBI Taxonomy" id="2014871"/>
    <lineage>
        <taxon>Bacteria</taxon>
        <taxon>Bacillati</taxon>
        <taxon>Chloroflexota</taxon>
        <taxon>Ktedonobacteria</taxon>
        <taxon>Ktedonobacterales</taxon>
        <taxon>Dictyobacteraceae</taxon>
        <taxon>Tengunoibacter</taxon>
    </lineage>
</organism>
<protein>
    <submittedName>
        <fullName evidence="2">Uncharacterized protein</fullName>
    </submittedName>
</protein>
<gene>
    <name evidence="2" type="ORF">KTT_36700</name>
</gene>
<feature type="transmembrane region" description="Helical" evidence="1">
    <location>
        <begin position="44"/>
        <end position="64"/>
    </location>
</feature>
<sequence>MAKLIGTYDKTPLVLFVYWSVLGIMGTTVPNTHRFVYNTNTKSVYIILIVHNIARLLIITSRIGKFI</sequence>
<dbReference type="AlphaFoldDB" id="A0A402A477"/>
<keyword evidence="1" id="KW-0472">Membrane</keyword>
<feature type="transmembrane region" description="Helical" evidence="1">
    <location>
        <begin position="12"/>
        <end position="32"/>
    </location>
</feature>
<evidence type="ECO:0000313" key="3">
    <source>
        <dbReference type="Proteomes" id="UP000287352"/>
    </source>
</evidence>
<keyword evidence="1" id="KW-1133">Transmembrane helix</keyword>
<proteinExistence type="predicted"/>
<keyword evidence="3" id="KW-1185">Reference proteome</keyword>
<dbReference type="Proteomes" id="UP000287352">
    <property type="component" value="Unassembled WGS sequence"/>
</dbReference>
<reference evidence="3" key="1">
    <citation type="submission" date="2018-12" db="EMBL/GenBank/DDBJ databases">
        <title>Tengunoibacter tsumagoiensis gen. nov., sp. nov., Dictyobacter kobayashii sp. nov., D. alpinus sp. nov., and D. joshuensis sp. nov. and description of Dictyobacteraceae fam. nov. within the order Ktedonobacterales isolated from Tengu-no-mugimeshi.</title>
        <authorList>
            <person name="Wang C.M."/>
            <person name="Zheng Y."/>
            <person name="Sakai Y."/>
            <person name="Toyoda A."/>
            <person name="Minakuchi Y."/>
            <person name="Abe K."/>
            <person name="Yokota A."/>
            <person name="Yabe S."/>
        </authorList>
    </citation>
    <scope>NUCLEOTIDE SEQUENCE [LARGE SCALE GENOMIC DNA]</scope>
    <source>
        <strain evidence="3">Uno3</strain>
    </source>
</reference>
<name>A0A402A477_9CHLR</name>